<dbReference type="InterPro" id="IPR000847">
    <property type="entry name" value="LysR_HTH_N"/>
</dbReference>
<dbReference type="InterPro" id="IPR036388">
    <property type="entry name" value="WH-like_DNA-bd_sf"/>
</dbReference>
<accession>A0A239MYW9</accession>
<evidence type="ECO:0000256" key="3">
    <source>
        <dbReference type="ARBA" id="ARBA00023125"/>
    </source>
</evidence>
<dbReference type="AlphaFoldDB" id="A0A239MYW9"/>
<dbReference type="Gene3D" id="1.10.10.10">
    <property type="entry name" value="Winged helix-like DNA-binding domain superfamily/Winged helix DNA-binding domain"/>
    <property type="match status" value="1"/>
</dbReference>
<dbReference type="PROSITE" id="PS50931">
    <property type="entry name" value="HTH_LYSR"/>
    <property type="match status" value="1"/>
</dbReference>
<dbReference type="SUPFAM" id="SSF46785">
    <property type="entry name" value="Winged helix' DNA-binding domain"/>
    <property type="match status" value="1"/>
</dbReference>
<keyword evidence="2" id="KW-0805">Transcription regulation</keyword>
<evidence type="ECO:0000313" key="7">
    <source>
        <dbReference type="EMBL" id="SNT47423.1"/>
    </source>
</evidence>
<proteinExistence type="inferred from homology"/>
<name>A0A239MYW9_9ACTN</name>
<dbReference type="RefSeq" id="WP_089211432.1">
    <property type="nucleotide sequence ID" value="NZ_FZOD01000048.1"/>
</dbReference>
<reference evidence="7 8" key="1">
    <citation type="submission" date="2017-06" db="EMBL/GenBank/DDBJ databases">
        <authorList>
            <person name="Kim H.J."/>
            <person name="Triplett B.A."/>
        </authorList>
    </citation>
    <scope>NUCLEOTIDE SEQUENCE [LARGE SCALE GENOMIC DNA]</scope>
    <source>
        <strain evidence="7 8">CGMCC 4.2132</strain>
    </source>
</reference>
<dbReference type="InterPro" id="IPR036390">
    <property type="entry name" value="WH_DNA-bd_sf"/>
</dbReference>
<gene>
    <name evidence="7" type="ORF">SAMN05216276_10484</name>
</gene>
<evidence type="ECO:0000313" key="8">
    <source>
        <dbReference type="Proteomes" id="UP000198282"/>
    </source>
</evidence>
<dbReference type="Proteomes" id="UP000198282">
    <property type="component" value="Unassembled WGS sequence"/>
</dbReference>
<dbReference type="Pfam" id="PF00126">
    <property type="entry name" value="HTH_1"/>
    <property type="match status" value="1"/>
</dbReference>
<evidence type="ECO:0000256" key="5">
    <source>
        <dbReference type="SAM" id="MobiDB-lite"/>
    </source>
</evidence>
<feature type="domain" description="HTH lysR-type" evidence="6">
    <location>
        <begin position="2"/>
        <end position="59"/>
    </location>
</feature>
<dbReference type="Pfam" id="PF03466">
    <property type="entry name" value="LysR_substrate"/>
    <property type="match status" value="2"/>
</dbReference>
<dbReference type="InterPro" id="IPR005119">
    <property type="entry name" value="LysR_subst-bd"/>
</dbReference>
<feature type="compositionally biased region" description="Polar residues" evidence="5">
    <location>
        <begin position="262"/>
        <end position="272"/>
    </location>
</feature>
<dbReference type="PANTHER" id="PTHR30346">
    <property type="entry name" value="TRANSCRIPTIONAL DUAL REGULATOR HCAR-RELATED"/>
    <property type="match status" value="1"/>
</dbReference>
<dbReference type="EMBL" id="FZOD01000048">
    <property type="protein sequence ID" value="SNT47423.1"/>
    <property type="molecule type" value="Genomic_DNA"/>
</dbReference>
<feature type="compositionally biased region" description="Basic and acidic residues" evidence="5">
    <location>
        <begin position="180"/>
        <end position="210"/>
    </location>
</feature>
<sequence>MIDTRRLRTLRAVADHRTVTAAAAALHLTPSAVSQQLVALEHEVGHRLLERDGRGVRLTAVGRILLGHTNEVLAQLERAGADIAAYTAGTAGEVKVASFATAIGLVVAPAMDTLRDKEPGIQVRVLDAEGDQSLTMVLDGAVDVAVAVEYRGAPGEDDLRLFRIPLYSEPFDIVLPRDHPLAAVPDHDGEAAPAPERDAEMPPTPEHDARTAPVDTSPASTHDPRALPVDTPPTPERDTRTLPVDTPPTPERDTRTLPVDTPPTSERGTRTLSVADLSGEIWIGPYPGNPCHDVIALACEHAGFTPEFAHSSDDFSAVVALAAAGAGVAMVPRLALRGTDLSGVVIRPVPGPKRRVFAAVRRGAERHPLLIPLLHALQDAATALRQAPSM</sequence>
<keyword evidence="8" id="KW-1185">Reference proteome</keyword>
<comment type="similarity">
    <text evidence="1">Belongs to the LysR transcriptional regulatory family.</text>
</comment>
<dbReference type="OrthoDB" id="3636008at2"/>
<dbReference type="GO" id="GO:0032993">
    <property type="term" value="C:protein-DNA complex"/>
    <property type="evidence" value="ECO:0007669"/>
    <property type="project" value="TreeGrafter"/>
</dbReference>
<evidence type="ECO:0000256" key="1">
    <source>
        <dbReference type="ARBA" id="ARBA00009437"/>
    </source>
</evidence>
<evidence type="ECO:0000259" key="6">
    <source>
        <dbReference type="PROSITE" id="PS50931"/>
    </source>
</evidence>
<dbReference type="Gene3D" id="3.40.190.10">
    <property type="entry name" value="Periplasmic binding protein-like II"/>
    <property type="match status" value="4"/>
</dbReference>
<dbReference type="GO" id="GO:0003677">
    <property type="term" value="F:DNA binding"/>
    <property type="evidence" value="ECO:0007669"/>
    <property type="project" value="UniProtKB-KW"/>
</dbReference>
<evidence type="ECO:0000256" key="2">
    <source>
        <dbReference type="ARBA" id="ARBA00023015"/>
    </source>
</evidence>
<dbReference type="FunFam" id="1.10.10.10:FF:000001">
    <property type="entry name" value="LysR family transcriptional regulator"/>
    <property type="match status" value="1"/>
</dbReference>
<feature type="region of interest" description="Disordered" evidence="5">
    <location>
        <begin position="180"/>
        <end position="272"/>
    </location>
</feature>
<dbReference type="SUPFAM" id="SSF53850">
    <property type="entry name" value="Periplasmic binding protein-like II"/>
    <property type="match status" value="2"/>
</dbReference>
<dbReference type="GO" id="GO:0003700">
    <property type="term" value="F:DNA-binding transcription factor activity"/>
    <property type="evidence" value="ECO:0007669"/>
    <property type="project" value="InterPro"/>
</dbReference>
<evidence type="ECO:0000256" key="4">
    <source>
        <dbReference type="ARBA" id="ARBA00023163"/>
    </source>
</evidence>
<protein>
    <submittedName>
        <fullName evidence="7">LysR substrate binding domain-containing protein</fullName>
    </submittedName>
</protein>
<keyword evidence="3" id="KW-0238">DNA-binding</keyword>
<organism evidence="7 8">
    <name type="scientific">Streptosporangium subroseum</name>
    <dbReference type="NCBI Taxonomy" id="106412"/>
    <lineage>
        <taxon>Bacteria</taxon>
        <taxon>Bacillati</taxon>
        <taxon>Actinomycetota</taxon>
        <taxon>Actinomycetes</taxon>
        <taxon>Streptosporangiales</taxon>
        <taxon>Streptosporangiaceae</taxon>
        <taxon>Streptosporangium</taxon>
    </lineage>
</organism>
<dbReference type="PANTHER" id="PTHR30346:SF29">
    <property type="entry name" value="LYSR SUBSTRATE-BINDING"/>
    <property type="match status" value="1"/>
</dbReference>
<keyword evidence="4" id="KW-0804">Transcription</keyword>